<dbReference type="RefSeq" id="WP_178378702.1">
    <property type="nucleotide sequence ID" value="NZ_FQZK01000043.1"/>
</dbReference>
<proteinExistence type="predicted"/>
<dbReference type="AlphaFoldDB" id="A0A1M6WFL3"/>
<sequence>MTHSPIPLAGLALMLLALGVLSFEVGVLATLAAGLVLADDAETEDLVEDAGVDRCC</sequence>
<evidence type="ECO:0000313" key="1">
    <source>
        <dbReference type="EMBL" id="SHK92562.1"/>
    </source>
</evidence>
<dbReference type="STRING" id="758803.SAMN05421803_14318"/>
<accession>A0A1M6WFL3</accession>
<organism evidence="1 2">
    <name type="scientific">Nocardiopsis flavescens</name>
    <dbReference type="NCBI Taxonomy" id="758803"/>
    <lineage>
        <taxon>Bacteria</taxon>
        <taxon>Bacillati</taxon>
        <taxon>Actinomycetota</taxon>
        <taxon>Actinomycetes</taxon>
        <taxon>Streptosporangiales</taxon>
        <taxon>Nocardiopsidaceae</taxon>
        <taxon>Nocardiopsis</taxon>
    </lineage>
</organism>
<dbReference type="EMBL" id="FQZK01000043">
    <property type="protein sequence ID" value="SHK92562.1"/>
    <property type="molecule type" value="Genomic_DNA"/>
</dbReference>
<protein>
    <submittedName>
        <fullName evidence="1">Uncharacterized protein</fullName>
    </submittedName>
</protein>
<gene>
    <name evidence="1" type="ORF">SAMN05421803_14318</name>
</gene>
<name>A0A1M6WFL3_9ACTN</name>
<evidence type="ECO:0000313" key="2">
    <source>
        <dbReference type="Proteomes" id="UP000184452"/>
    </source>
</evidence>
<reference evidence="1 2" key="1">
    <citation type="submission" date="2016-11" db="EMBL/GenBank/DDBJ databases">
        <authorList>
            <person name="Jaros S."/>
            <person name="Januszkiewicz K."/>
            <person name="Wedrychowicz H."/>
        </authorList>
    </citation>
    <scope>NUCLEOTIDE SEQUENCE [LARGE SCALE GENOMIC DNA]</scope>
    <source>
        <strain evidence="1 2">CGMCC 4.5723</strain>
    </source>
</reference>
<keyword evidence="2" id="KW-1185">Reference proteome</keyword>
<dbReference type="Proteomes" id="UP000184452">
    <property type="component" value="Unassembled WGS sequence"/>
</dbReference>